<dbReference type="OrthoDB" id="8776561at2"/>
<dbReference type="STRING" id="159087.Daro_0278"/>
<dbReference type="HOGENOM" id="CLU_1239282_0_0_4"/>
<name>Q47JE4_DECAR</name>
<feature type="signal peptide" evidence="1">
    <location>
        <begin position="1"/>
        <end position="21"/>
    </location>
</feature>
<dbReference type="EMBL" id="CP000089">
    <property type="protein sequence ID" value="AAZ45037.1"/>
    <property type="molecule type" value="Genomic_DNA"/>
</dbReference>
<organism evidence="2">
    <name type="scientific">Dechloromonas aromatica (strain RCB)</name>
    <dbReference type="NCBI Taxonomy" id="159087"/>
    <lineage>
        <taxon>Bacteria</taxon>
        <taxon>Pseudomonadati</taxon>
        <taxon>Pseudomonadota</taxon>
        <taxon>Betaproteobacteria</taxon>
        <taxon>Rhodocyclales</taxon>
        <taxon>Azonexaceae</taxon>
        <taxon>Dechloromonas</taxon>
    </lineage>
</organism>
<keyword evidence="1" id="KW-0732">Signal</keyword>
<sequence length="210" mass="22935">MNIRHSFSALAAILLATALHAEEAKPVDTTPRMAYGLMLKQGDKLIFSPCRDRSYAYVEDVSADGSVTKVLNSLGLDAGKRLYVELLGVLEGAQLKASSVNMARIEGRCQMPGGKEESWRAAGNDPAWALVAGSEYVQLQRYGKPEVVLPYTEFRTEGNLTRYDGAKDNNKLSVRFEKTLCRDAAANGVFGWTATLDLNGQVLKGCAWAR</sequence>
<reference evidence="2" key="1">
    <citation type="submission" date="2005-08" db="EMBL/GenBank/DDBJ databases">
        <title>Complete sequence of Dechloromonas aromatica RCB.</title>
        <authorList>
            <person name="Salinero K.K."/>
            <person name="Copeland A."/>
            <person name="Lucas S."/>
            <person name="Lapidus A."/>
            <person name="Barry K."/>
            <person name="Detter J.C."/>
            <person name="Glavina T."/>
            <person name="Hammon N."/>
            <person name="Israni S."/>
            <person name="Pitluck S."/>
            <person name="Di Bartolo G."/>
            <person name="Trong S."/>
            <person name="Schmutz J."/>
            <person name="Larimer F."/>
            <person name="Land M."/>
            <person name="Ivanova N."/>
            <person name="Richardson P."/>
        </authorList>
    </citation>
    <scope>NUCLEOTIDE SEQUENCE</scope>
    <source>
        <strain evidence="2">RCB</strain>
    </source>
</reference>
<feature type="chain" id="PRO_5004233277" evidence="1">
    <location>
        <begin position="22"/>
        <end position="210"/>
    </location>
</feature>
<dbReference type="AlphaFoldDB" id="Q47JE4"/>
<protein>
    <submittedName>
        <fullName evidence="2">Putative membrane protein</fullName>
    </submittedName>
</protein>
<evidence type="ECO:0000256" key="1">
    <source>
        <dbReference type="SAM" id="SignalP"/>
    </source>
</evidence>
<dbReference type="KEGG" id="dar:Daro_0278"/>
<proteinExistence type="predicted"/>
<accession>Q47JE4</accession>
<evidence type="ECO:0000313" key="2">
    <source>
        <dbReference type="EMBL" id="AAZ45037.1"/>
    </source>
</evidence>
<gene>
    <name evidence="2" type="ordered locus">Daro_0278</name>
</gene>
<dbReference type="eggNOG" id="COG3650">
    <property type="taxonomic scope" value="Bacteria"/>
</dbReference>